<keyword evidence="2" id="KW-1185">Reference proteome</keyword>
<protein>
    <submittedName>
        <fullName evidence="1">Uncharacterized protein</fullName>
    </submittedName>
</protein>
<name>A0A1H3CFR6_9RHOB</name>
<dbReference type="RefSeq" id="WP_092683559.1">
    <property type="nucleotide sequence ID" value="NZ_FNMZ01000006.1"/>
</dbReference>
<sequence length="181" mass="19866">MSAYSKEKVAKAIDAVPETSGKILKLWAERGRAQGLDALVAACEQELLRRGEAEPGPELDAIHDGWAAKAEGLGLEETIFTAFGDIPPNQYDEAEAIALLHANPGISVKEAEAAFSMDRFTHVAARLVENRKGFFRAHLPTKSQTKDRMIDLLIARDKRPEGIHLTLRPETLAAWTRLGVI</sequence>
<dbReference type="OrthoDB" id="9796019at2"/>
<dbReference type="Proteomes" id="UP000199118">
    <property type="component" value="Unassembled WGS sequence"/>
</dbReference>
<evidence type="ECO:0000313" key="2">
    <source>
        <dbReference type="Proteomes" id="UP000199118"/>
    </source>
</evidence>
<evidence type="ECO:0000313" key="1">
    <source>
        <dbReference type="EMBL" id="SDX52997.1"/>
    </source>
</evidence>
<reference evidence="1 2" key="1">
    <citation type="submission" date="2016-10" db="EMBL/GenBank/DDBJ databases">
        <authorList>
            <person name="de Groot N.N."/>
        </authorList>
    </citation>
    <scope>NUCLEOTIDE SEQUENCE [LARGE SCALE GENOMIC DNA]</scope>
    <source>
        <strain evidence="1 2">DSM 17890</strain>
    </source>
</reference>
<dbReference type="EMBL" id="FNMZ01000006">
    <property type="protein sequence ID" value="SDX52997.1"/>
    <property type="molecule type" value="Genomic_DNA"/>
</dbReference>
<gene>
    <name evidence="1" type="ORF">SAMN05444336_10693</name>
</gene>
<proteinExistence type="predicted"/>
<organism evidence="1 2">
    <name type="scientific">Albimonas donghaensis</name>
    <dbReference type="NCBI Taxonomy" id="356660"/>
    <lineage>
        <taxon>Bacteria</taxon>
        <taxon>Pseudomonadati</taxon>
        <taxon>Pseudomonadota</taxon>
        <taxon>Alphaproteobacteria</taxon>
        <taxon>Rhodobacterales</taxon>
        <taxon>Paracoccaceae</taxon>
        <taxon>Albimonas</taxon>
    </lineage>
</organism>
<dbReference type="AlphaFoldDB" id="A0A1H3CFR6"/>
<accession>A0A1H3CFR6</accession>